<reference evidence="1 2" key="1">
    <citation type="submission" date="2020-08" db="EMBL/GenBank/DDBJ databases">
        <title>Genomic Encyclopedia of Type Strains, Phase IV (KMG-IV): sequencing the most valuable type-strain genomes for metagenomic binning, comparative biology and taxonomic classification.</title>
        <authorList>
            <person name="Goeker M."/>
        </authorList>
    </citation>
    <scope>NUCLEOTIDE SEQUENCE [LARGE SCALE GENOMIC DNA]</scope>
    <source>
        <strain evidence="1 2">DSM 16325</strain>
    </source>
</reference>
<dbReference type="InterPro" id="IPR021637">
    <property type="entry name" value="DUF3243"/>
</dbReference>
<dbReference type="AlphaFoldDB" id="A0A7W8IPZ6"/>
<dbReference type="RefSeq" id="WP_183251514.1">
    <property type="nucleotide sequence ID" value="NZ_JACHEP010000002.1"/>
</dbReference>
<gene>
    <name evidence="1" type="ORF">HNQ34_000696</name>
</gene>
<evidence type="ECO:0000313" key="2">
    <source>
        <dbReference type="Proteomes" id="UP000520011"/>
    </source>
</evidence>
<name>A0A7W8IPZ6_9BACL</name>
<dbReference type="EMBL" id="JACHEP010000002">
    <property type="protein sequence ID" value="MBB5323604.1"/>
    <property type="molecule type" value="Genomic_DNA"/>
</dbReference>
<protein>
    <recommendedName>
        <fullName evidence="3">DUF3243 domain-containing protein</fullName>
    </recommendedName>
</protein>
<keyword evidence="2" id="KW-1185">Reference proteome</keyword>
<evidence type="ECO:0008006" key="3">
    <source>
        <dbReference type="Google" id="ProtNLM"/>
    </source>
</evidence>
<dbReference type="Proteomes" id="UP000520011">
    <property type="component" value="Unassembled WGS sequence"/>
</dbReference>
<accession>A0A7W8IPZ6</accession>
<comment type="caution">
    <text evidence="1">The sequence shown here is derived from an EMBL/GenBank/DDBJ whole genome shotgun (WGS) entry which is preliminary data.</text>
</comment>
<evidence type="ECO:0000313" key="1">
    <source>
        <dbReference type="EMBL" id="MBB5323604.1"/>
    </source>
</evidence>
<dbReference type="PIRSF" id="PIRSF004764">
    <property type="entry name" value="YmfJ"/>
    <property type="match status" value="1"/>
</dbReference>
<dbReference type="Gene3D" id="1.10.760.20">
    <property type="entry name" value="Protein of unknown function DUF3243"/>
    <property type="match status" value="1"/>
</dbReference>
<dbReference type="Pfam" id="PF11588">
    <property type="entry name" value="DUF3243"/>
    <property type="match status" value="1"/>
</dbReference>
<organism evidence="1 2">
    <name type="scientific">Anoxybacteroides tepidamans</name>
    <dbReference type="NCBI Taxonomy" id="265948"/>
    <lineage>
        <taxon>Bacteria</taxon>
        <taxon>Bacillati</taxon>
        <taxon>Bacillota</taxon>
        <taxon>Bacilli</taxon>
        <taxon>Bacillales</taxon>
        <taxon>Anoxybacillaceae</taxon>
        <taxon>Anoxybacteroides</taxon>
    </lineage>
</organism>
<dbReference type="InterPro" id="IPR038292">
    <property type="entry name" value="YmfJ/YflH_sf"/>
</dbReference>
<dbReference type="InterPro" id="IPR024702">
    <property type="entry name" value="Uncharacterised_YmfJ"/>
</dbReference>
<sequence length="82" mass="9447">MSVLDNFEQWKGFLGDRLEQAKQQGLNQQVISDVAYQIGDYLAKQVDPKNPEERLLSDLWSVADEQEQHAIANMMVKLVQKK</sequence>
<proteinExistence type="predicted"/>